<dbReference type="Gene3D" id="3.30.530.20">
    <property type="match status" value="1"/>
</dbReference>
<dbReference type="PANTHER" id="PTHR10658">
    <property type="entry name" value="PHOSPHATIDYLINOSITOL TRANSFER PROTEIN"/>
    <property type="match status" value="1"/>
</dbReference>
<dbReference type="GO" id="GO:0008526">
    <property type="term" value="F:phosphatidylinositol transfer activity"/>
    <property type="evidence" value="ECO:0007669"/>
    <property type="project" value="TreeGrafter"/>
</dbReference>
<keyword evidence="4" id="KW-1185">Reference proteome</keyword>
<dbReference type="InterPro" id="IPR055261">
    <property type="entry name" value="PI_transfer_N"/>
</dbReference>
<evidence type="ECO:0000259" key="2">
    <source>
        <dbReference type="Pfam" id="PF02121"/>
    </source>
</evidence>
<feature type="region of interest" description="Disordered" evidence="1">
    <location>
        <begin position="153"/>
        <end position="175"/>
    </location>
</feature>
<dbReference type="InParanoid" id="A0A1V9XU76"/>
<reference evidence="3 4" key="1">
    <citation type="journal article" date="2017" name="Gigascience">
        <title>Draft genome of the honey bee ectoparasitic mite, Tropilaelaps mercedesae, is shaped by the parasitic life history.</title>
        <authorList>
            <person name="Dong X."/>
            <person name="Armstrong S.D."/>
            <person name="Xia D."/>
            <person name="Makepeace B.L."/>
            <person name="Darby A.C."/>
            <person name="Kadowaki T."/>
        </authorList>
    </citation>
    <scope>NUCLEOTIDE SEQUENCE [LARGE SCALE GENOMIC DNA]</scope>
    <source>
        <strain evidence="3">Wuxi-XJTLU</strain>
    </source>
</reference>
<evidence type="ECO:0000256" key="1">
    <source>
        <dbReference type="SAM" id="MobiDB-lite"/>
    </source>
</evidence>
<dbReference type="GO" id="GO:0031210">
    <property type="term" value="F:phosphatidylcholine binding"/>
    <property type="evidence" value="ECO:0007669"/>
    <property type="project" value="TreeGrafter"/>
</dbReference>
<dbReference type="FunFam" id="3.30.530.20:FF:000025">
    <property type="entry name" value="Phosphatidylinositol transfer protein beta"/>
    <property type="match status" value="1"/>
</dbReference>
<dbReference type="PANTHER" id="PTHR10658:SF11">
    <property type="entry name" value="VIBRATOR, ISOFORM B"/>
    <property type="match status" value="1"/>
</dbReference>
<dbReference type="InterPro" id="IPR001666">
    <property type="entry name" value="PI_transfer"/>
</dbReference>
<feature type="domain" description="Phosphatidylinositol transfer protein N-terminal" evidence="2">
    <location>
        <begin position="1"/>
        <end position="252"/>
    </location>
</feature>
<dbReference type="AlphaFoldDB" id="A0A1V9XU76"/>
<dbReference type="PRINTS" id="PR00391">
    <property type="entry name" value="PITRANSFER"/>
</dbReference>
<dbReference type="FunCoup" id="A0A1V9XU76">
    <property type="interactions" value="1714"/>
</dbReference>
<proteinExistence type="predicted"/>
<dbReference type="OrthoDB" id="18453at2759"/>
<dbReference type="GO" id="GO:0035091">
    <property type="term" value="F:phosphatidylinositol binding"/>
    <property type="evidence" value="ECO:0007669"/>
    <property type="project" value="TreeGrafter"/>
</dbReference>
<dbReference type="Pfam" id="PF02121">
    <property type="entry name" value="IP_trans"/>
    <property type="match status" value="1"/>
</dbReference>
<name>A0A1V9XU76_9ACAR</name>
<dbReference type="GO" id="GO:0005737">
    <property type="term" value="C:cytoplasm"/>
    <property type="evidence" value="ECO:0007669"/>
    <property type="project" value="TreeGrafter"/>
</dbReference>
<sequence length="271" mass="31397">MLIKEYRVALPLTVEEYQVGQLFGVAEASKNETGGGEGVEVRRNEPFTGVPLLGGKYTKGQYTYKVYHMQSKVPGVIKKIAPKGALEIHEEAWNAYPYCKTVITNPDYMKQNFLISIETMHVQDNGSQENVHELTPEELKVREVVKIDIADPPQNSADYRETEDPTVFQSEKTGRGPLQRGKWQVEVEPIMTAYKLVRCEFKWFGLQTIVENMIQKTERRLFHTFHRQVFCWMDRWHGMTMQDIRALEDKVKTELDRQRKEGPVRGSKLDD</sequence>
<dbReference type="Proteomes" id="UP000192247">
    <property type="component" value="Unassembled WGS sequence"/>
</dbReference>
<protein>
    <submittedName>
        <fullName evidence="3">Phosphatidylinositol transfer protein alpha isoform-like</fullName>
    </submittedName>
</protein>
<evidence type="ECO:0000313" key="4">
    <source>
        <dbReference type="Proteomes" id="UP000192247"/>
    </source>
</evidence>
<evidence type="ECO:0000313" key="3">
    <source>
        <dbReference type="EMBL" id="OQR77003.1"/>
    </source>
</evidence>
<dbReference type="InterPro" id="IPR023393">
    <property type="entry name" value="START-like_dom_sf"/>
</dbReference>
<gene>
    <name evidence="3" type="ORF">BIW11_00508</name>
</gene>
<comment type="caution">
    <text evidence="3">The sequence shown here is derived from an EMBL/GenBank/DDBJ whole genome shotgun (WGS) entry which is preliminary data.</text>
</comment>
<organism evidence="3 4">
    <name type="scientific">Tropilaelaps mercedesae</name>
    <dbReference type="NCBI Taxonomy" id="418985"/>
    <lineage>
        <taxon>Eukaryota</taxon>
        <taxon>Metazoa</taxon>
        <taxon>Ecdysozoa</taxon>
        <taxon>Arthropoda</taxon>
        <taxon>Chelicerata</taxon>
        <taxon>Arachnida</taxon>
        <taxon>Acari</taxon>
        <taxon>Parasitiformes</taxon>
        <taxon>Mesostigmata</taxon>
        <taxon>Gamasina</taxon>
        <taxon>Dermanyssoidea</taxon>
        <taxon>Laelapidae</taxon>
        <taxon>Tropilaelaps</taxon>
    </lineage>
</organism>
<dbReference type="GO" id="GO:0008525">
    <property type="term" value="F:phosphatidylcholine transporter activity"/>
    <property type="evidence" value="ECO:0007669"/>
    <property type="project" value="TreeGrafter"/>
</dbReference>
<accession>A0A1V9XU76</accession>
<dbReference type="SUPFAM" id="SSF55961">
    <property type="entry name" value="Bet v1-like"/>
    <property type="match status" value="1"/>
</dbReference>
<dbReference type="STRING" id="418985.A0A1V9XU76"/>
<dbReference type="EMBL" id="MNPL01004066">
    <property type="protein sequence ID" value="OQR77003.1"/>
    <property type="molecule type" value="Genomic_DNA"/>
</dbReference>